<dbReference type="EMBL" id="FPBA01000002">
    <property type="protein sequence ID" value="SFT41234.1"/>
    <property type="molecule type" value="Genomic_DNA"/>
</dbReference>
<reference evidence="2" key="1">
    <citation type="submission" date="2016-10" db="EMBL/GenBank/DDBJ databases">
        <authorList>
            <person name="Varghese N."/>
            <person name="Submissions S."/>
        </authorList>
    </citation>
    <scope>NUCLEOTIDE SEQUENCE [LARGE SCALE GENOMIC DNA]</scope>
    <source>
        <strain evidence="2">DSM 46136</strain>
    </source>
</reference>
<accession>A0A1I6XTY5</accession>
<dbReference type="STRING" id="1296565.SAMN05660657_00621"/>
<dbReference type="Gene3D" id="3.40.50.720">
    <property type="entry name" value="NAD(P)-binding Rossmann-like Domain"/>
    <property type="match status" value="1"/>
</dbReference>
<protein>
    <submittedName>
        <fullName evidence="1">Uncharacterized protein</fullName>
    </submittedName>
</protein>
<dbReference type="RefSeq" id="WP_245784438.1">
    <property type="nucleotide sequence ID" value="NZ_FPBA01000002.1"/>
</dbReference>
<organism evidence="1 2">
    <name type="scientific">Geodermatophilus amargosae</name>
    <dbReference type="NCBI Taxonomy" id="1296565"/>
    <lineage>
        <taxon>Bacteria</taxon>
        <taxon>Bacillati</taxon>
        <taxon>Actinomycetota</taxon>
        <taxon>Actinomycetes</taxon>
        <taxon>Geodermatophilales</taxon>
        <taxon>Geodermatophilaceae</taxon>
        <taxon>Geodermatophilus</taxon>
    </lineage>
</organism>
<evidence type="ECO:0000313" key="1">
    <source>
        <dbReference type="EMBL" id="SFT41234.1"/>
    </source>
</evidence>
<gene>
    <name evidence="1" type="ORF">SAMN05660657_00621</name>
</gene>
<dbReference type="AlphaFoldDB" id="A0A1I6XTY5"/>
<proteinExistence type="predicted"/>
<sequence>MTSCLRCADLRRRDADPHWPVLAAQLTAADAPGGSTLTCWATALVAAQQVLAYLDGSGSPAALSASVELCPPGLVPRLRRWPPHPSCGCTGAARPSG</sequence>
<dbReference type="Proteomes" id="UP000199546">
    <property type="component" value="Unassembled WGS sequence"/>
</dbReference>
<keyword evidence="2" id="KW-1185">Reference proteome</keyword>
<evidence type="ECO:0000313" key="2">
    <source>
        <dbReference type="Proteomes" id="UP000199546"/>
    </source>
</evidence>
<name>A0A1I6XTY5_9ACTN</name>